<gene>
    <name evidence="2" type="ORF">IXB50_08505</name>
</gene>
<evidence type="ECO:0000313" key="3">
    <source>
        <dbReference type="Proteomes" id="UP000717364"/>
    </source>
</evidence>
<dbReference type="EMBL" id="JADOES010000012">
    <property type="protein sequence ID" value="MBT9315463.1"/>
    <property type="molecule type" value="Genomic_DNA"/>
</dbReference>
<evidence type="ECO:0000256" key="1">
    <source>
        <dbReference type="SAM" id="MobiDB-lite"/>
    </source>
</evidence>
<keyword evidence="3" id="KW-1185">Reference proteome</keyword>
<organism evidence="2 3">
    <name type="scientific">Leptothoe spongobia TAU-MAC 1115</name>
    <dbReference type="NCBI Taxonomy" id="1967444"/>
    <lineage>
        <taxon>Bacteria</taxon>
        <taxon>Bacillati</taxon>
        <taxon>Cyanobacteriota</taxon>
        <taxon>Cyanophyceae</taxon>
        <taxon>Nodosilineales</taxon>
        <taxon>Cymatolegaceae</taxon>
        <taxon>Leptothoe</taxon>
        <taxon>Leptothoe spongobia</taxon>
    </lineage>
</organism>
<proteinExistence type="predicted"/>
<comment type="caution">
    <text evidence="2">The sequence shown here is derived from an EMBL/GenBank/DDBJ whole genome shotgun (WGS) entry which is preliminary data.</text>
</comment>
<reference evidence="2" key="1">
    <citation type="submission" date="2020-11" db="EMBL/GenBank/DDBJ databases">
        <authorList>
            <person name="Konstantinou D."/>
            <person name="Gkelis S."/>
            <person name="Popin R."/>
            <person name="Fewer D."/>
            <person name="Sivonen K."/>
        </authorList>
    </citation>
    <scope>NUCLEOTIDE SEQUENCE</scope>
    <source>
        <strain evidence="2">TAU-MAC 1115</strain>
    </source>
</reference>
<feature type="region of interest" description="Disordered" evidence="1">
    <location>
        <begin position="157"/>
        <end position="225"/>
    </location>
</feature>
<dbReference type="RefSeq" id="WP_215608532.1">
    <property type="nucleotide sequence ID" value="NZ_JADOES010000012.1"/>
</dbReference>
<accession>A0A947GIT9</accession>
<protein>
    <submittedName>
        <fullName evidence="2">Uncharacterized protein</fullName>
    </submittedName>
</protein>
<evidence type="ECO:0000313" key="2">
    <source>
        <dbReference type="EMBL" id="MBT9315463.1"/>
    </source>
</evidence>
<dbReference type="AlphaFoldDB" id="A0A947GIT9"/>
<dbReference type="Proteomes" id="UP000717364">
    <property type="component" value="Unassembled WGS sequence"/>
</dbReference>
<name>A0A947GIT9_9CYAN</name>
<reference evidence="2" key="2">
    <citation type="journal article" date="2021" name="Mar. Drugs">
        <title>Genome Reduction and Secondary Metabolism of the Marine Sponge-Associated Cyanobacterium Leptothoe.</title>
        <authorList>
            <person name="Konstantinou D."/>
            <person name="Popin R.V."/>
            <person name="Fewer D.P."/>
            <person name="Sivonen K."/>
            <person name="Gkelis S."/>
        </authorList>
    </citation>
    <scope>NUCLEOTIDE SEQUENCE</scope>
    <source>
        <strain evidence="2">TAU-MAC 1115</strain>
    </source>
</reference>
<sequence length="225" mass="24571">MPPSVKPIVKDSTSRSGRVPKRRLFSLIATAAVASGLGVTLGSTLRFQVLPVGQAPLFQPQQDFPPLAEWPPQVPDSTEHEDFDVDWDDEMPQSQLVYNEAPISSDVEAYDEVDADLYQEKTDVLKEPVLLEDSPIPISGTLGDEDVTQDITDEAFEEEALPPVVAPNIGEPDSEVDSQPLEITDSVTESYPWFDKRPVSESQFTDGPVIISPDGPVPSPDLLSD</sequence>